<protein>
    <submittedName>
        <fullName evidence="3">Uncharacterized protein</fullName>
    </submittedName>
</protein>
<keyword evidence="2" id="KW-1133">Transmembrane helix</keyword>
<evidence type="ECO:0000313" key="4">
    <source>
        <dbReference type="Proteomes" id="UP000594262"/>
    </source>
</evidence>
<feature type="region of interest" description="Disordered" evidence="1">
    <location>
        <begin position="1"/>
        <end position="22"/>
    </location>
</feature>
<feature type="transmembrane region" description="Helical" evidence="2">
    <location>
        <begin position="114"/>
        <end position="137"/>
    </location>
</feature>
<keyword evidence="4" id="KW-1185">Reference proteome</keyword>
<evidence type="ECO:0000256" key="2">
    <source>
        <dbReference type="SAM" id="Phobius"/>
    </source>
</evidence>
<dbReference type="EnsemblMetazoa" id="CLYHEMT017634.1">
    <property type="protein sequence ID" value="CLYHEMP017634.1"/>
    <property type="gene ID" value="CLYHEMG017634"/>
</dbReference>
<sequence length="263" mass="30699">MYLSSQYSESQSQASESTSLLGSEKQNKKFRLNTEPTYGVYNRNDYMARCYRKCWKLNSRIGPVLRKLLCFGGQSSLSGDCCSSFFFVFVIFFPMLSLVTLFPIKRLSYHVKIALASSILTICMVLAIWHIFSLYILTQNKKIWKDSWFTFQVSADKFHQPQVQIADRFFDIRKHLRFYDITRDSVRSFPLLDVKQRQDLNRKFEIERINRARVILYTPKFLESISSFSMKIGVFLLCIALLASGISAFELVMIAKNFKIHKS</sequence>
<dbReference type="AlphaFoldDB" id="A0A7M5X6H9"/>
<keyword evidence="2" id="KW-0812">Transmembrane</keyword>
<evidence type="ECO:0000313" key="3">
    <source>
        <dbReference type="EnsemblMetazoa" id="CLYHEMP017634.1"/>
    </source>
</evidence>
<feature type="transmembrane region" description="Helical" evidence="2">
    <location>
        <begin position="84"/>
        <end position="102"/>
    </location>
</feature>
<feature type="transmembrane region" description="Helical" evidence="2">
    <location>
        <begin position="232"/>
        <end position="255"/>
    </location>
</feature>
<reference evidence="3" key="1">
    <citation type="submission" date="2021-01" db="UniProtKB">
        <authorList>
            <consortium name="EnsemblMetazoa"/>
        </authorList>
    </citation>
    <scope>IDENTIFICATION</scope>
</reference>
<name>A0A7M5X6H9_9CNID</name>
<keyword evidence="2" id="KW-0472">Membrane</keyword>
<evidence type="ECO:0000256" key="1">
    <source>
        <dbReference type="SAM" id="MobiDB-lite"/>
    </source>
</evidence>
<organism evidence="3 4">
    <name type="scientific">Clytia hemisphaerica</name>
    <dbReference type="NCBI Taxonomy" id="252671"/>
    <lineage>
        <taxon>Eukaryota</taxon>
        <taxon>Metazoa</taxon>
        <taxon>Cnidaria</taxon>
        <taxon>Hydrozoa</taxon>
        <taxon>Hydroidolina</taxon>
        <taxon>Leptothecata</taxon>
        <taxon>Obeliida</taxon>
        <taxon>Clytiidae</taxon>
        <taxon>Clytia</taxon>
    </lineage>
</organism>
<proteinExistence type="predicted"/>
<accession>A0A7M5X6H9</accession>
<feature type="compositionally biased region" description="Low complexity" evidence="1">
    <location>
        <begin position="1"/>
        <end position="21"/>
    </location>
</feature>
<dbReference type="Proteomes" id="UP000594262">
    <property type="component" value="Unplaced"/>
</dbReference>